<gene>
    <name evidence="1" type="ORF">GGI19_006319</name>
</gene>
<dbReference type="OrthoDB" id="10317039at2759"/>
<keyword evidence="2" id="KW-1185">Reference proteome</keyword>
<sequence length="145" mass="17080">MKKENKSNCWGSFKEYITEHHYPLKTPWLLSYELATLSTEKSVEDFNAEFLYLAKALDVGQIVVGFYMVKMPDMFRNQMTSVSKDTPLRDVMDRVALYVNAHITAYHRDMVRSKDTEYTDFLPWVSNNRPRRRRNRGKSKSTIAN</sequence>
<accession>A0A9W8GUV6</accession>
<dbReference type="Proteomes" id="UP001140011">
    <property type="component" value="Unassembled WGS sequence"/>
</dbReference>
<dbReference type="AlphaFoldDB" id="A0A9W8GUV6"/>
<dbReference type="EMBL" id="JANBUH010001263">
    <property type="protein sequence ID" value="KAJ2747719.1"/>
    <property type="molecule type" value="Genomic_DNA"/>
</dbReference>
<protein>
    <submittedName>
        <fullName evidence="1">Uncharacterized protein</fullName>
    </submittedName>
</protein>
<comment type="caution">
    <text evidence="1">The sequence shown here is derived from an EMBL/GenBank/DDBJ whole genome shotgun (WGS) entry which is preliminary data.</text>
</comment>
<name>A0A9W8GUV6_9FUNG</name>
<evidence type="ECO:0000313" key="1">
    <source>
        <dbReference type="EMBL" id="KAJ2747719.1"/>
    </source>
</evidence>
<evidence type="ECO:0000313" key="2">
    <source>
        <dbReference type="Proteomes" id="UP001140011"/>
    </source>
</evidence>
<reference evidence="1" key="1">
    <citation type="submission" date="2022-07" db="EMBL/GenBank/DDBJ databases">
        <title>Phylogenomic reconstructions and comparative analyses of Kickxellomycotina fungi.</title>
        <authorList>
            <person name="Reynolds N.K."/>
            <person name="Stajich J.E."/>
            <person name="Barry K."/>
            <person name="Grigoriev I.V."/>
            <person name="Crous P."/>
            <person name="Smith M.E."/>
        </authorList>
    </citation>
    <scope>NUCLEOTIDE SEQUENCE</scope>
    <source>
        <strain evidence="1">BCRC 34297</strain>
    </source>
</reference>
<proteinExistence type="predicted"/>
<organism evidence="1 2">
    <name type="scientific">Coemansia pectinata</name>
    <dbReference type="NCBI Taxonomy" id="1052879"/>
    <lineage>
        <taxon>Eukaryota</taxon>
        <taxon>Fungi</taxon>
        <taxon>Fungi incertae sedis</taxon>
        <taxon>Zoopagomycota</taxon>
        <taxon>Kickxellomycotina</taxon>
        <taxon>Kickxellomycetes</taxon>
        <taxon>Kickxellales</taxon>
        <taxon>Kickxellaceae</taxon>
        <taxon>Coemansia</taxon>
    </lineage>
</organism>